<evidence type="ECO:0000313" key="3">
    <source>
        <dbReference type="Proteomes" id="UP000231192"/>
    </source>
</evidence>
<proteinExistence type="predicted"/>
<gene>
    <name evidence="2" type="ORF">COU18_01000</name>
</gene>
<keyword evidence="1" id="KW-0812">Transmembrane</keyword>
<keyword evidence="1" id="KW-1133">Transmembrane helix</keyword>
<name>A0A2H0UC42_9BACT</name>
<accession>A0A2H0UC42</accession>
<evidence type="ECO:0000313" key="2">
    <source>
        <dbReference type="EMBL" id="PIR83971.1"/>
    </source>
</evidence>
<dbReference type="EMBL" id="PFBK01000003">
    <property type="protein sequence ID" value="PIR83971.1"/>
    <property type="molecule type" value="Genomic_DNA"/>
</dbReference>
<evidence type="ECO:0000256" key="1">
    <source>
        <dbReference type="SAM" id="Phobius"/>
    </source>
</evidence>
<sequence>MEPYQGRQEEIYRLAKENNKMLHAMRRHAFWGGLFKFILYAAFLLAPIWFYYTYLHGTVQQTLKTMEQIQGAGSNAQVQLSNFQELMKQLESKIPSFMRPSTSTNQ</sequence>
<organism evidence="2 3">
    <name type="scientific">Candidatus Kaiserbacteria bacterium CG10_big_fil_rev_8_21_14_0_10_51_14</name>
    <dbReference type="NCBI Taxonomy" id="1974610"/>
    <lineage>
        <taxon>Bacteria</taxon>
        <taxon>Candidatus Kaiseribacteriota</taxon>
    </lineage>
</organism>
<feature type="transmembrane region" description="Helical" evidence="1">
    <location>
        <begin position="29"/>
        <end position="52"/>
    </location>
</feature>
<dbReference type="Proteomes" id="UP000231192">
    <property type="component" value="Unassembled WGS sequence"/>
</dbReference>
<reference evidence="3" key="1">
    <citation type="submission" date="2017-09" db="EMBL/GenBank/DDBJ databases">
        <title>Depth-based differentiation of microbial function through sediment-hosted aquifers and enrichment of novel symbionts in the deep terrestrial subsurface.</title>
        <authorList>
            <person name="Probst A.J."/>
            <person name="Ladd B."/>
            <person name="Jarett J.K."/>
            <person name="Geller-Mcgrath D.E."/>
            <person name="Sieber C.M.K."/>
            <person name="Emerson J.B."/>
            <person name="Anantharaman K."/>
            <person name="Thomas B.C."/>
            <person name="Malmstrom R."/>
            <person name="Stieglmeier M."/>
            <person name="Klingl A."/>
            <person name="Woyke T."/>
            <person name="Ryan C.M."/>
            <person name="Banfield J.F."/>
        </authorList>
    </citation>
    <scope>NUCLEOTIDE SEQUENCE [LARGE SCALE GENOMIC DNA]</scope>
</reference>
<dbReference type="AlphaFoldDB" id="A0A2H0UC42"/>
<keyword evidence="1" id="KW-0472">Membrane</keyword>
<comment type="caution">
    <text evidence="2">The sequence shown here is derived from an EMBL/GenBank/DDBJ whole genome shotgun (WGS) entry which is preliminary data.</text>
</comment>
<protein>
    <submittedName>
        <fullName evidence="2">Uncharacterized protein</fullName>
    </submittedName>
</protein>